<evidence type="ECO:0000313" key="2">
    <source>
        <dbReference type="Proteomes" id="UP000747542"/>
    </source>
</evidence>
<proteinExistence type="predicted"/>
<keyword evidence="2" id="KW-1185">Reference proteome</keyword>
<dbReference type="AlphaFoldDB" id="A0A8J5TKY3"/>
<dbReference type="PANTHER" id="PTHR45913:SF10">
    <property type="entry name" value="DUF4371 DOMAIN-CONTAINING PROTEIN"/>
    <property type="match status" value="1"/>
</dbReference>
<dbReference type="EMBL" id="JAHLQT010007678">
    <property type="protein sequence ID" value="KAG7174378.1"/>
    <property type="molecule type" value="Genomic_DNA"/>
</dbReference>
<protein>
    <submittedName>
        <fullName evidence="1">Uncharacterized protein</fullName>
    </submittedName>
</protein>
<accession>A0A8J5TKY3</accession>
<evidence type="ECO:0000313" key="1">
    <source>
        <dbReference type="EMBL" id="KAG7174378.1"/>
    </source>
</evidence>
<gene>
    <name evidence="1" type="ORF">Hamer_G003317</name>
</gene>
<name>A0A8J5TKY3_HOMAM</name>
<dbReference type="Proteomes" id="UP000747542">
    <property type="component" value="Unassembled WGS sequence"/>
</dbReference>
<comment type="caution">
    <text evidence="1">The sequence shown here is derived from an EMBL/GenBank/DDBJ whole genome shotgun (WGS) entry which is preliminary data.</text>
</comment>
<dbReference type="PANTHER" id="PTHR45913">
    <property type="entry name" value="EPM2A-INTERACTING PROTEIN 1"/>
    <property type="match status" value="1"/>
</dbReference>
<reference evidence="1" key="1">
    <citation type="journal article" date="2021" name="Sci. Adv.">
        <title>The American lobster genome reveals insights on longevity, neural, and immune adaptations.</title>
        <authorList>
            <person name="Polinski J.M."/>
            <person name="Zimin A.V."/>
            <person name="Clark K.F."/>
            <person name="Kohn A.B."/>
            <person name="Sadowski N."/>
            <person name="Timp W."/>
            <person name="Ptitsyn A."/>
            <person name="Khanna P."/>
            <person name="Romanova D.Y."/>
            <person name="Williams P."/>
            <person name="Greenwood S.J."/>
            <person name="Moroz L.L."/>
            <person name="Walt D.R."/>
            <person name="Bodnar A.G."/>
        </authorList>
    </citation>
    <scope>NUCLEOTIDE SEQUENCE</scope>
    <source>
        <strain evidence="1">GMGI-L3</strain>
    </source>
</reference>
<sequence>MKSKFSVRFQDFQHIGPTFSFLIKPENFEESDLDLSLFEWMKIGDLEMQLIDFKLFSLWVVKFTELRKTLETTASDHEVSILSCWTSLPEKFDCMKKDAFALSPFGTTYLCEQIFSHVNILNPHRSRLTTKHSEGCVQLKVSRYTPDIATLSKGKQGQGSH</sequence>
<organism evidence="1 2">
    <name type="scientific">Homarus americanus</name>
    <name type="common">American lobster</name>
    <dbReference type="NCBI Taxonomy" id="6706"/>
    <lineage>
        <taxon>Eukaryota</taxon>
        <taxon>Metazoa</taxon>
        <taxon>Ecdysozoa</taxon>
        <taxon>Arthropoda</taxon>
        <taxon>Crustacea</taxon>
        <taxon>Multicrustacea</taxon>
        <taxon>Malacostraca</taxon>
        <taxon>Eumalacostraca</taxon>
        <taxon>Eucarida</taxon>
        <taxon>Decapoda</taxon>
        <taxon>Pleocyemata</taxon>
        <taxon>Astacidea</taxon>
        <taxon>Nephropoidea</taxon>
        <taxon>Nephropidae</taxon>
        <taxon>Homarus</taxon>
    </lineage>
</organism>